<keyword evidence="3" id="KW-0808">Transferase</keyword>
<accession>A0A378ISX5</accession>
<evidence type="ECO:0000256" key="7">
    <source>
        <dbReference type="ARBA" id="ARBA00047989"/>
    </source>
</evidence>
<evidence type="ECO:0000256" key="4">
    <source>
        <dbReference type="ARBA" id="ARBA00022723"/>
    </source>
</evidence>
<evidence type="ECO:0000256" key="11">
    <source>
        <dbReference type="SAM" id="SignalP"/>
    </source>
</evidence>
<proteinExistence type="inferred from homology"/>
<dbReference type="GO" id="GO:0005507">
    <property type="term" value="F:copper ion binding"/>
    <property type="evidence" value="ECO:0007669"/>
    <property type="project" value="TreeGrafter"/>
</dbReference>
<evidence type="ECO:0000256" key="8">
    <source>
        <dbReference type="ARBA" id="ARBA00048968"/>
    </source>
</evidence>
<feature type="chain" id="PRO_5016631764" description="Purine nucleoside phosphorylase" evidence="11">
    <location>
        <begin position="20"/>
        <end position="262"/>
    </location>
</feature>
<keyword evidence="4" id="KW-0479">Metal-binding</keyword>
<reference evidence="12 13" key="1">
    <citation type="submission" date="2018-06" db="EMBL/GenBank/DDBJ databases">
        <authorList>
            <consortium name="Pathogen Informatics"/>
            <person name="Doyle S."/>
        </authorList>
    </citation>
    <scope>NUCLEOTIDE SEQUENCE [LARGE SCALE GENOMIC DNA]</scope>
    <source>
        <strain evidence="12 13">NCTC11978</strain>
    </source>
</reference>
<dbReference type="InterPro" id="IPR003730">
    <property type="entry name" value="Cu_polyphenol_OxRdtase"/>
</dbReference>
<evidence type="ECO:0000256" key="10">
    <source>
        <dbReference type="RuleBase" id="RU361274"/>
    </source>
</evidence>
<keyword evidence="11" id="KW-0732">Signal</keyword>
<gene>
    <name evidence="12" type="primary">yfiH_1</name>
    <name evidence="12" type="ORF">NCTC11978_01423</name>
</gene>
<comment type="catalytic activity">
    <reaction evidence="8">
        <text>adenosine + phosphate = alpha-D-ribose 1-phosphate + adenine</text>
        <dbReference type="Rhea" id="RHEA:27642"/>
        <dbReference type="ChEBI" id="CHEBI:16335"/>
        <dbReference type="ChEBI" id="CHEBI:16708"/>
        <dbReference type="ChEBI" id="CHEBI:43474"/>
        <dbReference type="ChEBI" id="CHEBI:57720"/>
        <dbReference type="EC" id="2.4.2.1"/>
    </reaction>
    <physiologicalReaction direction="left-to-right" evidence="8">
        <dbReference type="Rhea" id="RHEA:27643"/>
    </physiologicalReaction>
</comment>
<dbReference type="PANTHER" id="PTHR30616:SF2">
    <property type="entry name" value="PURINE NUCLEOSIDE PHOSPHORYLASE LACC1"/>
    <property type="match status" value="1"/>
</dbReference>
<dbReference type="GO" id="GO:0016787">
    <property type="term" value="F:hydrolase activity"/>
    <property type="evidence" value="ECO:0007669"/>
    <property type="project" value="UniProtKB-KW"/>
</dbReference>
<keyword evidence="6" id="KW-0862">Zinc</keyword>
<comment type="similarity">
    <text evidence="2 10">Belongs to the purine nucleoside phosphorylase YfiH/LACC1 family.</text>
</comment>
<dbReference type="GO" id="GO:0017061">
    <property type="term" value="F:S-methyl-5-thioadenosine phosphorylase activity"/>
    <property type="evidence" value="ECO:0007669"/>
    <property type="project" value="UniProtKB-EC"/>
</dbReference>
<evidence type="ECO:0000313" key="12">
    <source>
        <dbReference type="EMBL" id="STX38239.1"/>
    </source>
</evidence>
<dbReference type="InterPro" id="IPR038371">
    <property type="entry name" value="Cu_polyphenol_OxRdtase_sf"/>
</dbReference>
<dbReference type="Gene3D" id="3.60.140.10">
    <property type="entry name" value="CNF1/YfiH-like putative cysteine hydrolases"/>
    <property type="match status" value="1"/>
</dbReference>
<dbReference type="EMBL" id="UGNY01000001">
    <property type="protein sequence ID" value="STX38239.1"/>
    <property type="molecule type" value="Genomic_DNA"/>
</dbReference>
<evidence type="ECO:0000256" key="6">
    <source>
        <dbReference type="ARBA" id="ARBA00022833"/>
    </source>
</evidence>
<dbReference type="NCBIfam" id="TIGR00726">
    <property type="entry name" value="peptidoglycan editing factor PgeF"/>
    <property type="match status" value="1"/>
</dbReference>
<dbReference type="SUPFAM" id="SSF64438">
    <property type="entry name" value="CNF1/YfiH-like putative cysteine hydrolases"/>
    <property type="match status" value="1"/>
</dbReference>
<dbReference type="PANTHER" id="PTHR30616">
    <property type="entry name" value="UNCHARACTERIZED PROTEIN YFIH"/>
    <property type="match status" value="1"/>
</dbReference>
<evidence type="ECO:0000256" key="5">
    <source>
        <dbReference type="ARBA" id="ARBA00022801"/>
    </source>
</evidence>
<evidence type="ECO:0000313" key="13">
    <source>
        <dbReference type="Proteomes" id="UP000254033"/>
    </source>
</evidence>
<evidence type="ECO:0000256" key="2">
    <source>
        <dbReference type="ARBA" id="ARBA00007353"/>
    </source>
</evidence>
<dbReference type="AlphaFoldDB" id="A0A378ISX5"/>
<dbReference type="CDD" id="cd16833">
    <property type="entry name" value="YfiH"/>
    <property type="match status" value="1"/>
</dbReference>
<feature type="signal peptide" evidence="11">
    <location>
        <begin position="1"/>
        <end position="19"/>
    </location>
</feature>
<evidence type="ECO:0000256" key="1">
    <source>
        <dbReference type="ARBA" id="ARBA00000553"/>
    </source>
</evidence>
<sequence length="262" mass="29788">MIFKRFLIFWMTILTNLYANWPAPANVSALTTMRTPGFSKAPFDANNLGFHVGDDEHSVSSNRQALKANLELPNEPEWLEQVHSNLCVLVEEEKNRTADAAITRSPHHTLAIMTADCLPILLCNQEGTEIAAIHAGWRGLVNGIVENTVTKMLSEPTQLLAWIGPGICQSCYEVGDEVLQAYQDRYSFATNSFLQNEKKKWQVNLPHLAEQILYNVGVFAVYQSKKCTFEQKNEFYSYRREPQTGRMATLIWFNATNQDNRI</sequence>
<comment type="catalytic activity">
    <reaction evidence="7">
        <text>adenosine + H2O + H(+) = inosine + NH4(+)</text>
        <dbReference type="Rhea" id="RHEA:24408"/>
        <dbReference type="ChEBI" id="CHEBI:15377"/>
        <dbReference type="ChEBI" id="CHEBI:15378"/>
        <dbReference type="ChEBI" id="CHEBI:16335"/>
        <dbReference type="ChEBI" id="CHEBI:17596"/>
        <dbReference type="ChEBI" id="CHEBI:28938"/>
        <dbReference type="EC" id="3.5.4.4"/>
    </reaction>
    <physiologicalReaction direction="left-to-right" evidence="7">
        <dbReference type="Rhea" id="RHEA:24409"/>
    </physiologicalReaction>
</comment>
<evidence type="ECO:0000256" key="3">
    <source>
        <dbReference type="ARBA" id="ARBA00022679"/>
    </source>
</evidence>
<comment type="catalytic activity">
    <reaction evidence="1">
        <text>inosine + phosphate = alpha-D-ribose 1-phosphate + hypoxanthine</text>
        <dbReference type="Rhea" id="RHEA:27646"/>
        <dbReference type="ChEBI" id="CHEBI:17368"/>
        <dbReference type="ChEBI" id="CHEBI:17596"/>
        <dbReference type="ChEBI" id="CHEBI:43474"/>
        <dbReference type="ChEBI" id="CHEBI:57720"/>
        <dbReference type="EC" id="2.4.2.1"/>
    </reaction>
    <physiologicalReaction direction="left-to-right" evidence="1">
        <dbReference type="Rhea" id="RHEA:27647"/>
    </physiologicalReaction>
</comment>
<dbReference type="Proteomes" id="UP000254033">
    <property type="component" value="Unassembled WGS sequence"/>
</dbReference>
<dbReference type="Pfam" id="PF02578">
    <property type="entry name" value="Cu-oxidase_4"/>
    <property type="match status" value="1"/>
</dbReference>
<keyword evidence="5" id="KW-0378">Hydrolase</keyword>
<evidence type="ECO:0000256" key="9">
    <source>
        <dbReference type="ARBA" id="ARBA00049893"/>
    </source>
</evidence>
<name>A0A378ISX5_9GAMM</name>
<protein>
    <recommendedName>
        <fullName evidence="10">Purine nucleoside phosphorylase</fullName>
    </recommendedName>
</protein>
<organism evidence="12 13">
    <name type="scientific">Legionella feeleii</name>
    <dbReference type="NCBI Taxonomy" id="453"/>
    <lineage>
        <taxon>Bacteria</taxon>
        <taxon>Pseudomonadati</taxon>
        <taxon>Pseudomonadota</taxon>
        <taxon>Gammaproteobacteria</taxon>
        <taxon>Legionellales</taxon>
        <taxon>Legionellaceae</taxon>
        <taxon>Legionella</taxon>
    </lineage>
</organism>
<dbReference type="InterPro" id="IPR011324">
    <property type="entry name" value="Cytotoxic_necrot_fac-like_cat"/>
</dbReference>
<comment type="catalytic activity">
    <reaction evidence="9">
        <text>S-methyl-5'-thioadenosine + phosphate = 5-(methylsulfanyl)-alpha-D-ribose 1-phosphate + adenine</text>
        <dbReference type="Rhea" id="RHEA:11852"/>
        <dbReference type="ChEBI" id="CHEBI:16708"/>
        <dbReference type="ChEBI" id="CHEBI:17509"/>
        <dbReference type="ChEBI" id="CHEBI:43474"/>
        <dbReference type="ChEBI" id="CHEBI:58533"/>
        <dbReference type="EC" id="2.4.2.28"/>
    </reaction>
    <physiologicalReaction direction="left-to-right" evidence="9">
        <dbReference type="Rhea" id="RHEA:11853"/>
    </physiologicalReaction>
</comment>